<keyword evidence="14" id="KW-1185">Reference proteome</keyword>
<dbReference type="EC" id="1.2.4.1" evidence="10"/>
<dbReference type="AlphaFoldDB" id="A0A507D1N9"/>
<keyword evidence="4" id="KW-0809">Transit peptide</keyword>
<dbReference type="NCBIfam" id="NF008854">
    <property type="entry name" value="PRK11892.1"/>
    <property type="match status" value="1"/>
</dbReference>
<keyword evidence="6 10" id="KW-0560">Oxidoreductase</keyword>
<dbReference type="STRING" id="286115.A0A507D1N9"/>
<organism evidence="13 14">
    <name type="scientific">Synchytrium endobioticum</name>
    <dbReference type="NCBI Taxonomy" id="286115"/>
    <lineage>
        <taxon>Eukaryota</taxon>
        <taxon>Fungi</taxon>
        <taxon>Fungi incertae sedis</taxon>
        <taxon>Chytridiomycota</taxon>
        <taxon>Chytridiomycota incertae sedis</taxon>
        <taxon>Chytridiomycetes</taxon>
        <taxon>Synchytriales</taxon>
        <taxon>Synchytriaceae</taxon>
        <taxon>Synchytrium</taxon>
    </lineage>
</organism>
<dbReference type="FunFam" id="3.40.50.970:FF:000006">
    <property type="entry name" value="Pyruvate dehydrogenase E1 component subunit beta"/>
    <property type="match status" value="1"/>
</dbReference>
<reference evidence="14 15" key="1">
    <citation type="journal article" date="2019" name="Sci. Rep.">
        <title>Comparative genomics of chytrid fungi reveal insights into the obligate biotrophic and pathogenic lifestyle of Synchytrium endobioticum.</title>
        <authorList>
            <person name="van de Vossenberg B.T.L.H."/>
            <person name="Warris S."/>
            <person name="Nguyen H.D.T."/>
            <person name="van Gent-Pelzer M.P.E."/>
            <person name="Joly D.L."/>
            <person name="van de Geest H.C."/>
            <person name="Bonants P.J.M."/>
            <person name="Smith D.S."/>
            <person name="Levesque C.A."/>
            <person name="van der Lee T.A.J."/>
        </authorList>
    </citation>
    <scope>NUCLEOTIDE SEQUENCE [LARGE SCALE GENOMIC DNA]</scope>
    <source>
        <strain evidence="12 15">LEV6574</strain>
        <strain evidence="13 14">MB42</strain>
    </source>
</reference>
<evidence type="ECO:0000313" key="12">
    <source>
        <dbReference type="EMBL" id="TPX41498.1"/>
    </source>
</evidence>
<dbReference type="NCBIfam" id="NF006667">
    <property type="entry name" value="PRK09212.1"/>
    <property type="match status" value="1"/>
</dbReference>
<dbReference type="Gene3D" id="3.40.50.920">
    <property type="match status" value="1"/>
</dbReference>
<evidence type="ECO:0000256" key="1">
    <source>
        <dbReference type="ARBA" id="ARBA00001964"/>
    </source>
</evidence>
<comment type="subcellular location">
    <subcellularLocation>
        <location evidence="2">Mitochondrion</location>
    </subcellularLocation>
</comment>
<comment type="cofactor">
    <cofactor evidence="1 10">
        <name>thiamine diphosphate</name>
        <dbReference type="ChEBI" id="CHEBI:58937"/>
    </cofactor>
</comment>
<accession>A0A507D1N9</accession>
<dbReference type="CDD" id="cd07036">
    <property type="entry name" value="TPP_PYR_E1-PDHc-beta_like"/>
    <property type="match status" value="1"/>
</dbReference>
<dbReference type="GO" id="GO:0046872">
    <property type="term" value="F:metal ion binding"/>
    <property type="evidence" value="ECO:0007669"/>
    <property type="project" value="UniProtKB-KW"/>
</dbReference>
<comment type="catalytic activity">
    <reaction evidence="10">
        <text>N(6)-[(R)-lipoyl]-L-lysyl-[protein] + pyruvate + H(+) = N(6)-[(R)-S(8)-acetyldihydrolipoyl]-L-lysyl-[protein] + CO2</text>
        <dbReference type="Rhea" id="RHEA:19189"/>
        <dbReference type="Rhea" id="RHEA-COMP:10474"/>
        <dbReference type="Rhea" id="RHEA-COMP:10478"/>
        <dbReference type="ChEBI" id="CHEBI:15361"/>
        <dbReference type="ChEBI" id="CHEBI:15378"/>
        <dbReference type="ChEBI" id="CHEBI:16526"/>
        <dbReference type="ChEBI" id="CHEBI:83099"/>
        <dbReference type="ChEBI" id="CHEBI:83111"/>
        <dbReference type="EC" id="1.2.4.1"/>
    </reaction>
</comment>
<keyword evidence="3" id="KW-0479">Metal-binding</keyword>
<dbReference type="OrthoDB" id="10266385at2759"/>
<dbReference type="PANTHER" id="PTHR11624:SF96">
    <property type="entry name" value="PYRUVATE DEHYDROGENASE E1 COMPONENT SUBUNIT BETA, MITOCHONDRIAL"/>
    <property type="match status" value="1"/>
</dbReference>
<feature type="domain" description="Transketolase-like pyrimidine-binding" evidence="11">
    <location>
        <begin position="53"/>
        <end position="228"/>
    </location>
</feature>
<evidence type="ECO:0000256" key="8">
    <source>
        <dbReference type="ARBA" id="ARBA00023128"/>
    </source>
</evidence>
<sequence length="381" mass="41213">MSRIGGRMNPMNRAVLSSYRSLLSARRMIQLSNHNVIRMTARTLATPSAGHQITVREALNTAMEEEMARDDTVFILGEEVAQYNGAYKITKGLLDKFTDRRVVDTPITEMGFAGLAVGAALAGLRPICEFMTFNFAMQAIDHIVNSAAKTRYMSGGTISVPIVFRGPNGAAAGVGAQHSQDYASWYGQVPGLKVVSPYSAEDARGLMKAAIRDPNPVVVLENEVMYGTSFNVSNEVMGKDFLLPIGKAKIELEGKDVTIVGHSRSVHHALEAATALEKEGISAEVINLRSIRPLDIPTIVESVKKTNHLVTVEGGWPLFGVGSEIAASIMESEAFDYLDAPVYRVTGADIPMPYAKNLEELSLPGTDAIVKTVKKSLAKKM</sequence>
<evidence type="ECO:0000256" key="10">
    <source>
        <dbReference type="RuleBase" id="RU364074"/>
    </source>
</evidence>
<evidence type="ECO:0000256" key="3">
    <source>
        <dbReference type="ARBA" id="ARBA00022723"/>
    </source>
</evidence>
<dbReference type="EMBL" id="QEAN01000154">
    <property type="protein sequence ID" value="TPX45409.1"/>
    <property type="molecule type" value="Genomic_DNA"/>
</dbReference>
<evidence type="ECO:0000313" key="14">
    <source>
        <dbReference type="Proteomes" id="UP000317494"/>
    </source>
</evidence>
<dbReference type="InterPro" id="IPR009014">
    <property type="entry name" value="Transketo_C/PFOR_II"/>
</dbReference>
<dbReference type="Pfam" id="PF02780">
    <property type="entry name" value="Transketolase_C"/>
    <property type="match status" value="1"/>
</dbReference>
<keyword evidence="8" id="KW-0496">Mitochondrion</keyword>
<proteinExistence type="predicted"/>
<dbReference type="Gene3D" id="3.40.50.970">
    <property type="match status" value="1"/>
</dbReference>
<dbReference type="SUPFAM" id="SSF52922">
    <property type="entry name" value="TK C-terminal domain-like"/>
    <property type="match status" value="1"/>
</dbReference>
<dbReference type="GO" id="GO:0006086">
    <property type="term" value="P:pyruvate decarboxylation to acetyl-CoA"/>
    <property type="evidence" value="ECO:0007669"/>
    <property type="project" value="InterPro"/>
</dbReference>
<dbReference type="GO" id="GO:0005739">
    <property type="term" value="C:mitochondrion"/>
    <property type="evidence" value="ECO:0007669"/>
    <property type="project" value="UniProtKB-SubCell"/>
</dbReference>
<evidence type="ECO:0000256" key="7">
    <source>
        <dbReference type="ARBA" id="ARBA00023052"/>
    </source>
</evidence>
<dbReference type="Proteomes" id="UP000320475">
    <property type="component" value="Unassembled WGS sequence"/>
</dbReference>
<evidence type="ECO:0000256" key="4">
    <source>
        <dbReference type="ARBA" id="ARBA00022946"/>
    </source>
</evidence>
<dbReference type="Proteomes" id="UP000317494">
    <property type="component" value="Unassembled WGS sequence"/>
</dbReference>
<dbReference type="PANTHER" id="PTHR11624">
    <property type="entry name" value="DEHYDROGENASE RELATED"/>
    <property type="match status" value="1"/>
</dbReference>
<evidence type="ECO:0000259" key="11">
    <source>
        <dbReference type="SMART" id="SM00861"/>
    </source>
</evidence>
<dbReference type="SUPFAM" id="SSF52518">
    <property type="entry name" value="Thiamin diphosphate-binding fold (THDP-binding)"/>
    <property type="match status" value="1"/>
</dbReference>
<gene>
    <name evidence="12" type="ORF">SeLEV6574_g06061</name>
    <name evidence="13" type="ORF">SeMB42_g04022</name>
</gene>
<dbReference type="InterPro" id="IPR005475">
    <property type="entry name" value="Transketolase-like_Pyr-bd"/>
</dbReference>
<keyword evidence="9 10" id="KW-0670">Pyruvate</keyword>
<dbReference type="VEuPathDB" id="FungiDB:SeMB42_g04022"/>
<evidence type="ECO:0000313" key="13">
    <source>
        <dbReference type="EMBL" id="TPX45409.1"/>
    </source>
</evidence>
<keyword evidence="7 10" id="KW-0786">Thiamine pyrophosphate</keyword>
<name>A0A507D1N9_9FUNG</name>
<keyword evidence="5" id="KW-0630">Potassium</keyword>
<evidence type="ECO:0000256" key="5">
    <source>
        <dbReference type="ARBA" id="ARBA00022958"/>
    </source>
</evidence>
<dbReference type="InterPro" id="IPR029061">
    <property type="entry name" value="THDP-binding"/>
</dbReference>
<evidence type="ECO:0000256" key="6">
    <source>
        <dbReference type="ARBA" id="ARBA00023002"/>
    </source>
</evidence>
<dbReference type="InterPro" id="IPR027110">
    <property type="entry name" value="PDHB_mito-type"/>
</dbReference>
<dbReference type="Pfam" id="PF02779">
    <property type="entry name" value="Transket_pyr"/>
    <property type="match status" value="1"/>
</dbReference>
<evidence type="ECO:0000313" key="15">
    <source>
        <dbReference type="Proteomes" id="UP000320475"/>
    </source>
</evidence>
<dbReference type="InterPro" id="IPR033248">
    <property type="entry name" value="Transketolase_C"/>
</dbReference>
<dbReference type="GO" id="GO:0004739">
    <property type="term" value="F:pyruvate dehydrogenase (acetyl-transferring) activity"/>
    <property type="evidence" value="ECO:0007669"/>
    <property type="project" value="UniProtKB-UniRule"/>
</dbReference>
<protein>
    <recommendedName>
        <fullName evidence="10">Pyruvate dehydrogenase E1 component subunit beta</fullName>
        <ecNumber evidence="10">1.2.4.1</ecNumber>
    </recommendedName>
</protein>
<dbReference type="FunFam" id="3.40.50.920:FF:000001">
    <property type="entry name" value="Pyruvate dehydrogenase E1 beta subunit"/>
    <property type="match status" value="1"/>
</dbReference>
<evidence type="ECO:0000256" key="9">
    <source>
        <dbReference type="ARBA" id="ARBA00023317"/>
    </source>
</evidence>
<comment type="caution">
    <text evidence="13">The sequence shown here is derived from an EMBL/GenBank/DDBJ whole genome shotgun (WGS) entry which is preliminary data.</text>
</comment>
<evidence type="ECO:0000256" key="2">
    <source>
        <dbReference type="ARBA" id="ARBA00004173"/>
    </source>
</evidence>
<dbReference type="EMBL" id="QEAM01000317">
    <property type="protein sequence ID" value="TPX41498.1"/>
    <property type="molecule type" value="Genomic_DNA"/>
</dbReference>
<comment type="function">
    <text evidence="10">The pyruvate dehydrogenase complex catalyzes the overall conversion of pyruvate to acetyl-CoA and CO2.</text>
</comment>
<dbReference type="SMART" id="SM00861">
    <property type="entry name" value="Transket_pyr"/>
    <property type="match status" value="1"/>
</dbReference>